<feature type="region of interest" description="Disordered" evidence="9">
    <location>
        <begin position="354"/>
        <end position="375"/>
    </location>
</feature>
<dbReference type="GO" id="GO:0008270">
    <property type="term" value="F:zinc ion binding"/>
    <property type="evidence" value="ECO:0007669"/>
    <property type="project" value="InterPro"/>
</dbReference>
<keyword evidence="3 8" id="KW-0479">Metal-binding</keyword>
<dbReference type="SUPFAM" id="SSF55486">
    <property type="entry name" value="Metalloproteases ('zincins'), catalytic domain"/>
    <property type="match status" value="4"/>
</dbReference>
<evidence type="ECO:0000256" key="7">
    <source>
        <dbReference type="PIRSR" id="PIRSR621190-1"/>
    </source>
</evidence>
<evidence type="ECO:0000256" key="9">
    <source>
        <dbReference type="SAM" id="MobiDB-lite"/>
    </source>
</evidence>
<feature type="binding site" evidence="8">
    <location>
        <position position="468"/>
    </location>
    <ligand>
        <name>Zn(2+)</name>
        <dbReference type="ChEBI" id="CHEBI:29105"/>
        <label>1</label>
    </ligand>
</feature>
<dbReference type="Proteomes" id="UP000887578">
    <property type="component" value="Unplaced"/>
</dbReference>
<evidence type="ECO:0000313" key="12">
    <source>
        <dbReference type="WBParaSite" id="PDA_v2.g21575.t1"/>
    </source>
</evidence>
<dbReference type="Gene3D" id="3.40.390.10">
    <property type="entry name" value="Collagenase (Catalytic Domain)"/>
    <property type="match status" value="4"/>
</dbReference>
<evidence type="ECO:0000256" key="3">
    <source>
        <dbReference type="ARBA" id="ARBA00022723"/>
    </source>
</evidence>
<feature type="active site" evidence="7">
    <location>
        <position position="506"/>
    </location>
</feature>
<dbReference type="SUPFAM" id="SSF47090">
    <property type="entry name" value="PGBD-like"/>
    <property type="match status" value="1"/>
</dbReference>
<dbReference type="AlphaFoldDB" id="A0A914Q344"/>
<dbReference type="SMART" id="SM00235">
    <property type="entry name" value="ZnMc"/>
    <property type="match status" value="2"/>
</dbReference>
<feature type="binding site" evidence="8">
    <location>
        <position position="515"/>
    </location>
    <ligand>
        <name>Zn(2+)</name>
        <dbReference type="ChEBI" id="CHEBI:29105"/>
        <label>2</label>
        <note>catalytic</note>
    </ligand>
</feature>
<dbReference type="InterPro" id="IPR036365">
    <property type="entry name" value="PGBD-like_sf"/>
</dbReference>
<evidence type="ECO:0000256" key="5">
    <source>
        <dbReference type="ARBA" id="ARBA00022833"/>
    </source>
</evidence>
<feature type="binding site" evidence="8">
    <location>
        <position position="481"/>
    </location>
    <ligand>
        <name>Ca(2+)</name>
        <dbReference type="ChEBI" id="CHEBI:29108"/>
        <label>3</label>
    </ligand>
</feature>
<dbReference type="InterPro" id="IPR006026">
    <property type="entry name" value="Peptidase_Metallo"/>
</dbReference>
<dbReference type="PANTHER" id="PTHR10201">
    <property type="entry name" value="MATRIX METALLOPROTEINASE"/>
    <property type="match status" value="1"/>
</dbReference>
<keyword evidence="6" id="KW-0482">Metalloprotease</keyword>
<dbReference type="InterPro" id="IPR024079">
    <property type="entry name" value="MetalloPept_cat_dom_sf"/>
</dbReference>
<feature type="binding site" evidence="8">
    <location>
        <position position="453"/>
    </location>
    <ligand>
        <name>Zn(2+)</name>
        <dbReference type="ChEBI" id="CHEBI:29105"/>
        <label>1</label>
    </ligand>
</feature>
<dbReference type="GO" id="GO:0006508">
    <property type="term" value="P:proteolysis"/>
    <property type="evidence" value="ECO:0007669"/>
    <property type="project" value="UniProtKB-KW"/>
</dbReference>
<feature type="binding site" evidence="8">
    <location>
        <position position="476"/>
    </location>
    <ligand>
        <name>Zn(2+)</name>
        <dbReference type="ChEBI" id="CHEBI:29105"/>
        <label>1</label>
    </ligand>
</feature>
<dbReference type="GO" id="GO:0030574">
    <property type="term" value="P:collagen catabolic process"/>
    <property type="evidence" value="ECO:0007669"/>
    <property type="project" value="TreeGrafter"/>
</dbReference>
<reference evidence="12" key="1">
    <citation type="submission" date="2022-11" db="UniProtKB">
        <authorList>
            <consortium name="WormBaseParasite"/>
        </authorList>
    </citation>
    <scope>IDENTIFICATION</scope>
</reference>
<evidence type="ECO:0000313" key="11">
    <source>
        <dbReference type="Proteomes" id="UP000887578"/>
    </source>
</evidence>
<comment type="cofactor">
    <cofactor evidence="8">
        <name>Zn(2+)</name>
        <dbReference type="ChEBI" id="CHEBI:29105"/>
    </cofactor>
    <text evidence="8">Binds 2 Zn(2+) ions per subunit.</text>
</comment>
<dbReference type="GO" id="GO:0030198">
    <property type="term" value="P:extracellular matrix organization"/>
    <property type="evidence" value="ECO:0007669"/>
    <property type="project" value="TreeGrafter"/>
</dbReference>
<evidence type="ECO:0000256" key="6">
    <source>
        <dbReference type="ARBA" id="ARBA00023049"/>
    </source>
</evidence>
<feature type="binding site" evidence="8">
    <location>
        <position position="461"/>
    </location>
    <ligand>
        <name>Ca(2+)</name>
        <dbReference type="ChEBI" id="CHEBI:29108"/>
        <label>3</label>
    </ligand>
</feature>
<feature type="binding site" description="in inhibited form" evidence="8">
    <location>
        <position position="364"/>
    </location>
    <ligand>
        <name>Zn(2+)</name>
        <dbReference type="ChEBI" id="CHEBI:29105"/>
        <label>2</label>
        <note>catalytic</note>
    </ligand>
</feature>
<evidence type="ECO:0000256" key="8">
    <source>
        <dbReference type="PIRSR" id="PIRSR621190-2"/>
    </source>
</evidence>
<dbReference type="InterPro" id="IPR001818">
    <property type="entry name" value="Pept_M10_metallopeptidase"/>
</dbReference>
<proteinExistence type="inferred from homology"/>
<keyword evidence="8" id="KW-0106">Calcium</keyword>
<feature type="binding site" evidence="8">
    <location>
        <position position="505"/>
    </location>
    <ligand>
        <name>Zn(2+)</name>
        <dbReference type="ChEBI" id="CHEBI:29105"/>
        <label>2</label>
        <note>catalytic</note>
    </ligand>
</feature>
<sequence length="667" mass="76175">MHRITEFLDIPWPKKIITYAIQGTDITSDVTLKDLRKVVREGFDIWSKYIPRDFIERTDVKTPNIQLSFWEGSHNDNISFDGIGGIVAHASYKGILHYDRDEKWKRYSIAEKENPRIKDLLSVTIHEIGHVLGIGHSKIPGSVMLLDYQGDFGKNGALIFIAFSTWSNVIPMNFYQISEINSSDIRIRFVKGEHGDNGPFSNTTDVAHSVITDNHKNFEIHFNSEAKWAQNIVGKPFIQNATDFYAIALKMTGGVLGLQNSLEPQSIMYYLYKKYTDENENYIEPNLSENDVKGIQKIYGPVVEGVCLTFSFSVCPRTSNERNAAISNDDILNNAITKFQKYMNLEETGKFDSKTKRKMAEPRCGNSDFQKDAEDFDSPPPWTKNIIVYSLVGPFSSDVPVSILGIVMREAFPLWSKHIPKDFIETVDIIDSDNETLNFQKAAIKIGFWKRSHGDNVIFDGNGGIVAHTEKNGNLHYDIEEKWHVYSENEVEMNGTMDLFTVTLHEIGHILGLPHSNNSESIILLISKAFSTWSEVIPLDFYETPVINSSDIQIRFAKNEHGDGQNFTKFEPAHYTKFPDGHYEIHYNMETKWLQNNVGEKLNKTGYDFYYHTLRCIGGILGLPLNIGKDSIMYWNFKWSVDENGNYIEPKLSSNDIELVQILYGVR</sequence>
<feature type="domain" description="Peptidase metallopeptidase" evidence="10">
    <location>
        <begin position="8"/>
        <end position="176"/>
    </location>
</feature>
<dbReference type="PANTHER" id="PTHR10201:SF323">
    <property type="entry name" value="MATRIX METALLOPROTEINASE-21"/>
    <property type="match status" value="1"/>
</dbReference>
<evidence type="ECO:0000256" key="2">
    <source>
        <dbReference type="ARBA" id="ARBA00022670"/>
    </source>
</evidence>
<feature type="domain" description="Peptidase metallopeptidase" evidence="10">
    <location>
        <begin position="378"/>
        <end position="546"/>
    </location>
</feature>
<protein>
    <submittedName>
        <fullName evidence="12">Peptidase metallopeptidase domain-containing protein</fullName>
    </submittedName>
</protein>
<keyword evidence="11" id="KW-1185">Reference proteome</keyword>
<comment type="cofactor">
    <cofactor evidence="8">
        <name>Ca(2+)</name>
        <dbReference type="ChEBI" id="CHEBI:29108"/>
    </cofactor>
    <text evidence="8">Can bind about 5 Ca(2+) ions per subunit.</text>
</comment>
<comment type="similarity">
    <text evidence="1">Belongs to the peptidase M10A family.</text>
</comment>
<feature type="binding site" evidence="8">
    <location>
        <position position="455"/>
    </location>
    <ligand>
        <name>Zn(2+)</name>
        <dbReference type="ChEBI" id="CHEBI:29105"/>
        <label>1</label>
    </ligand>
</feature>
<feature type="binding site" evidence="8">
    <location>
        <position position="509"/>
    </location>
    <ligand>
        <name>Zn(2+)</name>
        <dbReference type="ChEBI" id="CHEBI:29105"/>
        <label>2</label>
        <note>catalytic</note>
    </ligand>
</feature>
<dbReference type="PRINTS" id="PR00138">
    <property type="entry name" value="MATRIXIN"/>
</dbReference>
<dbReference type="InterPro" id="IPR021190">
    <property type="entry name" value="Pept_M10A"/>
</dbReference>
<keyword evidence="2" id="KW-0645">Protease</keyword>
<organism evidence="11 12">
    <name type="scientific">Panagrolaimus davidi</name>
    <dbReference type="NCBI Taxonomy" id="227884"/>
    <lineage>
        <taxon>Eukaryota</taxon>
        <taxon>Metazoa</taxon>
        <taxon>Ecdysozoa</taxon>
        <taxon>Nematoda</taxon>
        <taxon>Chromadorea</taxon>
        <taxon>Rhabditida</taxon>
        <taxon>Tylenchina</taxon>
        <taxon>Panagrolaimomorpha</taxon>
        <taxon>Panagrolaimoidea</taxon>
        <taxon>Panagrolaimidae</taxon>
        <taxon>Panagrolaimus</taxon>
    </lineage>
</organism>
<dbReference type="GO" id="GO:0005615">
    <property type="term" value="C:extracellular space"/>
    <property type="evidence" value="ECO:0007669"/>
    <property type="project" value="TreeGrafter"/>
</dbReference>
<evidence type="ECO:0000256" key="1">
    <source>
        <dbReference type="ARBA" id="ARBA00010370"/>
    </source>
</evidence>
<feature type="binding site" evidence="8">
    <location>
        <position position="460"/>
    </location>
    <ligand>
        <name>Ca(2+)</name>
        <dbReference type="ChEBI" id="CHEBI:29108"/>
        <label>3</label>
    </ligand>
</feature>
<name>A0A914Q344_9BILA</name>
<feature type="binding site" evidence="8">
    <location>
        <position position="478"/>
    </location>
    <ligand>
        <name>Ca(2+)</name>
        <dbReference type="ChEBI" id="CHEBI:29108"/>
        <label>3</label>
    </ligand>
</feature>
<feature type="binding site" evidence="8">
    <location>
        <position position="398"/>
    </location>
    <ligand>
        <name>Ca(2+)</name>
        <dbReference type="ChEBI" id="CHEBI:29108"/>
        <label>1</label>
    </ligand>
</feature>
<dbReference type="GO" id="GO:0004222">
    <property type="term" value="F:metalloendopeptidase activity"/>
    <property type="evidence" value="ECO:0007669"/>
    <property type="project" value="InterPro"/>
</dbReference>
<keyword evidence="5 8" id="KW-0862">Zinc</keyword>
<feature type="binding site" evidence="8">
    <location>
        <position position="481"/>
    </location>
    <ligand>
        <name>Ca(2+)</name>
        <dbReference type="ChEBI" id="CHEBI:29108"/>
        <label>1</label>
    </ligand>
</feature>
<keyword evidence="4" id="KW-0378">Hydrolase</keyword>
<dbReference type="GO" id="GO:0031012">
    <property type="term" value="C:extracellular matrix"/>
    <property type="evidence" value="ECO:0007669"/>
    <property type="project" value="InterPro"/>
</dbReference>
<evidence type="ECO:0000259" key="10">
    <source>
        <dbReference type="SMART" id="SM00235"/>
    </source>
</evidence>
<dbReference type="Pfam" id="PF00413">
    <property type="entry name" value="Peptidase_M10"/>
    <property type="match status" value="4"/>
</dbReference>
<accession>A0A914Q344</accession>
<evidence type="ECO:0000256" key="4">
    <source>
        <dbReference type="ARBA" id="ARBA00022801"/>
    </source>
</evidence>
<dbReference type="WBParaSite" id="PDA_v2.g21575.t1">
    <property type="protein sequence ID" value="PDA_v2.g21575.t1"/>
    <property type="gene ID" value="PDA_v2.g21575"/>
</dbReference>